<feature type="transmembrane region" description="Helical" evidence="1">
    <location>
        <begin position="171"/>
        <end position="193"/>
    </location>
</feature>
<feature type="transmembrane region" description="Helical" evidence="1">
    <location>
        <begin position="133"/>
        <end position="151"/>
    </location>
</feature>
<keyword evidence="1" id="KW-0812">Transmembrane</keyword>
<reference evidence="2" key="1">
    <citation type="journal article" date="2015" name="Nature">
        <title>Complex archaea that bridge the gap between prokaryotes and eukaryotes.</title>
        <authorList>
            <person name="Spang A."/>
            <person name="Saw J.H."/>
            <person name="Jorgensen S.L."/>
            <person name="Zaremba-Niedzwiedzka K."/>
            <person name="Martijn J."/>
            <person name="Lind A.E."/>
            <person name="van Eijk R."/>
            <person name="Schleper C."/>
            <person name="Guy L."/>
            <person name="Ettema T.J."/>
        </authorList>
    </citation>
    <scope>NUCLEOTIDE SEQUENCE</scope>
</reference>
<dbReference type="EMBL" id="LAZR01046200">
    <property type="protein sequence ID" value="KKK97091.1"/>
    <property type="molecule type" value="Genomic_DNA"/>
</dbReference>
<sequence length="216" mass="24789">MAVFPKYFDGADKIQLIISYLIRLALVVAIGEAVFVQEWVALFVSFLILLLTFIPAFMYRNFKIHLPIELELTTVVFVYAAIFLGMVRDYYVQVWWWDILVHAMLGIVMGFAGFLILFMLYHRNKVKASPFMIAIFSFCFAVAIGALWEIVEFFMDEAFGLNMQKSGLVDTMWDIIVDVGGAFLASAIGYFYIKGGSPRLVNRIVQKFLLQNPRFK</sequence>
<gene>
    <name evidence="2" type="ORF">LCGC14_2656240</name>
</gene>
<feature type="transmembrane region" description="Helical" evidence="1">
    <location>
        <begin position="70"/>
        <end position="87"/>
    </location>
</feature>
<feature type="transmembrane region" description="Helical" evidence="1">
    <location>
        <begin position="14"/>
        <end position="33"/>
    </location>
</feature>
<evidence type="ECO:0000313" key="2">
    <source>
        <dbReference type="EMBL" id="KKK97091.1"/>
    </source>
</evidence>
<keyword evidence="1" id="KW-1133">Transmembrane helix</keyword>
<dbReference type="AlphaFoldDB" id="A0A0F9CKC5"/>
<accession>A0A0F9CKC5</accession>
<organism evidence="2">
    <name type="scientific">marine sediment metagenome</name>
    <dbReference type="NCBI Taxonomy" id="412755"/>
    <lineage>
        <taxon>unclassified sequences</taxon>
        <taxon>metagenomes</taxon>
        <taxon>ecological metagenomes</taxon>
    </lineage>
</organism>
<dbReference type="Pfam" id="PF09997">
    <property type="entry name" value="DUF2238"/>
    <property type="match status" value="1"/>
</dbReference>
<feature type="transmembrane region" description="Helical" evidence="1">
    <location>
        <begin position="39"/>
        <end position="58"/>
    </location>
</feature>
<name>A0A0F9CKC5_9ZZZZ</name>
<proteinExistence type="predicted"/>
<feature type="transmembrane region" description="Helical" evidence="1">
    <location>
        <begin position="99"/>
        <end position="121"/>
    </location>
</feature>
<evidence type="ECO:0008006" key="3">
    <source>
        <dbReference type="Google" id="ProtNLM"/>
    </source>
</evidence>
<evidence type="ECO:0000256" key="1">
    <source>
        <dbReference type="SAM" id="Phobius"/>
    </source>
</evidence>
<comment type="caution">
    <text evidence="2">The sequence shown here is derived from an EMBL/GenBank/DDBJ whole genome shotgun (WGS) entry which is preliminary data.</text>
</comment>
<protein>
    <recommendedName>
        <fullName evidence="3">Membrane-spanning protein</fullName>
    </recommendedName>
</protein>
<dbReference type="InterPro" id="IPR014509">
    <property type="entry name" value="YjdF-like"/>
</dbReference>
<keyword evidence="1" id="KW-0472">Membrane</keyword>